<feature type="region of interest" description="Disordered" evidence="1">
    <location>
        <begin position="100"/>
        <end position="126"/>
    </location>
</feature>
<feature type="compositionally biased region" description="Basic and acidic residues" evidence="1">
    <location>
        <begin position="100"/>
        <end position="118"/>
    </location>
</feature>
<comment type="caution">
    <text evidence="2">The sequence shown here is derived from an EMBL/GenBank/DDBJ whole genome shotgun (WGS) entry which is preliminary data.</text>
</comment>
<organism evidence="2 3">
    <name type="scientific">Syncephalastrum racemosum</name>
    <name type="common">Filamentous fungus</name>
    <dbReference type="NCBI Taxonomy" id="13706"/>
    <lineage>
        <taxon>Eukaryota</taxon>
        <taxon>Fungi</taxon>
        <taxon>Fungi incertae sedis</taxon>
        <taxon>Mucoromycota</taxon>
        <taxon>Mucoromycotina</taxon>
        <taxon>Mucoromycetes</taxon>
        <taxon>Mucorales</taxon>
        <taxon>Syncephalastraceae</taxon>
        <taxon>Syncephalastrum</taxon>
    </lineage>
</organism>
<dbReference type="OrthoDB" id="2143914at2759"/>
<dbReference type="InParanoid" id="A0A1X2H9Y0"/>
<protein>
    <submittedName>
        <fullName evidence="2">Uncharacterized protein</fullName>
    </submittedName>
</protein>
<evidence type="ECO:0000313" key="2">
    <source>
        <dbReference type="EMBL" id="ORY95486.1"/>
    </source>
</evidence>
<feature type="compositionally biased region" description="Pro residues" evidence="1">
    <location>
        <begin position="1"/>
        <end position="13"/>
    </location>
</feature>
<keyword evidence="3" id="KW-1185">Reference proteome</keyword>
<dbReference type="Proteomes" id="UP000242180">
    <property type="component" value="Unassembled WGS sequence"/>
</dbReference>
<feature type="region of interest" description="Disordered" evidence="1">
    <location>
        <begin position="1"/>
        <end position="23"/>
    </location>
</feature>
<evidence type="ECO:0000256" key="1">
    <source>
        <dbReference type="SAM" id="MobiDB-lite"/>
    </source>
</evidence>
<accession>A0A1X2H9Y0</accession>
<dbReference type="AlphaFoldDB" id="A0A1X2H9Y0"/>
<reference evidence="2 3" key="1">
    <citation type="submission" date="2016-07" db="EMBL/GenBank/DDBJ databases">
        <title>Pervasive Adenine N6-methylation of Active Genes in Fungi.</title>
        <authorList>
            <consortium name="DOE Joint Genome Institute"/>
            <person name="Mondo S.J."/>
            <person name="Dannebaum R.O."/>
            <person name="Kuo R.C."/>
            <person name="Labutti K."/>
            <person name="Haridas S."/>
            <person name="Kuo A."/>
            <person name="Salamov A."/>
            <person name="Ahrendt S.R."/>
            <person name="Lipzen A."/>
            <person name="Sullivan W."/>
            <person name="Andreopoulos W.B."/>
            <person name="Clum A."/>
            <person name="Lindquist E."/>
            <person name="Daum C."/>
            <person name="Ramamoorthy G.K."/>
            <person name="Gryganskyi A."/>
            <person name="Culley D."/>
            <person name="Magnuson J.K."/>
            <person name="James T.Y."/>
            <person name="O'Malley M.A."/>
            <person name="Stajich J.E."/>
            <person name="Spatafora J.W."/>
            <person name="Visel A."/>
            <person name="Grigoriev I.V."/>
        </authorList>
    </citation>
    <scope>NUCLEOTIDE SEQUENCE [LARGE SCALE GENOMIC DNA]</scope>
    <source>
        <strain evidence="2 3">NRRL 2496</strain>
    </source>
</reference>
<proteinExistence type="predicted"/>
<dbReference type="STRING" id="13706.A0A1X2H9Y0"/>
<gene>
    <name evidence="2" type="ORF">BCR43DRAFT_302612</name>
</gene>
<name>A0A1X2H9Y0_SYNRA</name>
<sequence length="237" mass="27453">MQPPPPPPPPSISPYPYHHHHQHLRPLRAAADAPHHILPTTTATMETASGGSSDHLDSIFRAVRDQVHRWGDTARWKIELILLSDQQQDRNVSYAIHPRGDRRPEFRHRDPTTHHVNDTRQGSSPHAANTVDLERELQASMERQHYLQSIINSQAEQLQRLEHRQHPQQDINEEIATMRKIYLLTEHEQKQRHNAETLRLQGEIETLAKRMKRITNVLRQIEVMDLSPEVSSVNGQL</sequence>
<evidence type="ECO:0000313" key="3">
    <source>
        <dbReference type="Proteomes" id="UP000242180"/>
    </source>
</evidence>
<dbReference type="EMBL" id="MCGN01000006">
    <property type="protein sequence ID" value="ORY95486.1"/>
    <property type="molecule type" value="Genomic_DNA"/>
</dbReference>